<evidence type="ECO:0000313" key="3">
    <source>
        <dbReference type="Proteomes" id="UP000250140"/>
    </source>
</evidence>
<name>A0A8E2ET60_9PEZI</name>
<dbReference type="OrthoDB" id="2126185at2759"/>
<keyword evidence="3" id="KW-1185">Reference proteome</keyword>
<reference evidence="2 3" key="1">
    <citation type="journal article" date="2016" name="Nat. Commun.">
        <title>Ectomycorrhizal ecology is imprinted in the genome of the dominant symbiotic fungus Cenococcum geophilum.</title>
        <authorList>
            <consortium name="DOE Joint Genome Institute"/>
            <person name="Peter M."/>
            <person name="Kohler A."/>
            <person name="Ohm R.A."/>
            <person name="Kuo A."/>
            <person name="Krutzmann J."/>
            <person name="Morin E."/>
            <person name="Arend M."/>
            <person name="Barry K.W."/>
            <person name="Binder M."/>
            <person name="Choi C."/>
            <person name="Clum A."/>
            <person name="Copeland A."/>
            <person name="Grisel N."/>
            <person name="Haridas S."/>
            <person name="Kipfer T."/>
            <person name="LaButti K."/>
            <person name="Lindquist E."/>
            <person name="Lipzen A."/>
            <person name="Maire R."/>
            <person name="Meier B."/>
            <person name="Mihaltcheva S."/>
            <person name="Molinier V."/>
            <person name="Murat C."/>
            <person name="Poggeler S."/>
            <person name="Quandt C.A."/>
            <person name="Sperisen C."/>
            <person name="Tritt A."/>
            <person name="Tisserant E."/>
            <person name="Crous P.W."/>
            <person name="Henrissat B."/>
            <person name="Nehls U."/>
            <person name="Egli S."/>
            <person name="Spatafora J.W."/>
            <person name="Grigoriev I.V."/>
            <person name="Martin F.M."/>
        </authorList>
    </citation>
    <scope>NUCLEOTIDE SEQUENCE [LARGE SCALE GENOMIC DNA]</scope>
    <source>
        <strain evidence="2 3">CBS 207.34</strain>
    </source>
</reference>
<feature type="transmembrane region" description="Helical" evidence="1">
    <location>
        <begin position="12"/>
        <end position="34"/>
    </location>
</feature>
<keyword evidence="1" id="KW-0812">Transmembrane</keyword>
<feature type="transmembrane region" description="Helical" evidence="1">
    <location>
        <begin position="249"/>
        <end position="268"/>
    </location>
</feature>
<feature type="transmembrane region" description="Helical" evidence="1">
    <location>
        <begin position="220"/>
        <end position="237"/>
    </location>
</feature>
<feature type="non-terminal residue" evidence="2">
    <location>
        <position position="309"/>
    </location>
</feature>
<keyword evidence="1" id="KW-1133">Transmembrane helix</keyword>
<feature type="transmembrane region" description="Helical" evidence="1">
    <location>
        <begin position="60"/>
        <end position="82"/>
    </location>
</feature>
<feature type="transmembrane region" description="Helical" evidence="1">
    <location>
        <begin position="173"/>
        <end position="200"/>
    </location>
</feature>
<protein>
    <submittedName>
        <fullName evidence="2">Uncharacterized protein</fullName>
    </submittedName>
</protein>
<feature type="transmembrane region" description="Helical" evidence="1">
    <location>
        <begin position="141"/>
        <end position="161"/>
    </location>
</feature>
<evidence type="ECO:0000313" key="2">
    <source>
        <dbReference type="EMBL" id="OCL04411.1"/>
    </source>
</evidence>
<evidence type="ECO:0000256" key="1">
    <source>
        <dbReference type="SAM" id="Phobius"/>
    </source>
</evidence>
<keyword evidence="1" id="KW-0472">Membrane</keyword>
<gene>
    <name evidence="2" type="ORF">AOQ84DRAFT_250764</name>
</gene>
<sequence>MAPVEPDLTSSNTIPIALFSSQILLVAGLIATIFTTTRRAWRTLPPSYNTRRQQAWRRRVVLVFAGLALASLALESALAVTWRVLSYRDWARQGDLDVPNSIWAGWYGTGEDGVGLRLGGWMQDVDLVREAAGYAVRSPRVFVWTHQLVTGLITASIFMGIEAGQRRNLPVSTIISFVLLSQICGLSFAQHLFFVLIMYTPIPLYSVLPPRRDHLWTPRPVVYLIPAILALVGLHVLPNIEDDLAITVYRVAYFVVPLYLALAVRLIPSSWGTHHPDTRSAHRALHTTFYYLGLLSLLLQFKQLALTLL</sequence>
<proteinExistence type="predicted"/>
<dbReference type="AlphaFoldDB" id="A0A8E2ET60"/>
<dbReference type="EMBL" id="KV750516">
    <property type="protein sequence ID" value="OCL04411.1"/>
    <property type="molecule type" value="Genomic_DNA"/>
</dbReference>
<feature type="transmembrane region" description="Helical" evidence="1">
    <location>
        <begin position="288"/>
        <end position="308"/>
    </location>
</feature>
<accession>A0A8E2ET60</accession>
<organism evidence="2 3">
    <name type="scientific">Glonium stellatum</name>
    <dbReference type="NCBI Taxonomy" id="574774"/>
    <lineage>
        <taxon>Eukaryota</taxon>
        <taxon>Fungi</taxon>
        <taxon>Dikarya</taxon>
        <taxon>Ascomycota</taxon>
        <taxon>Pezizomycotina</taxon>
        <taxon>Dothideomycetes</taxon>
        <taxon>Pleosporomycetidae</taxon>
        <taxon>Gloniales</taxon>
        <taxon>Gloniaceae</taxon>
        <taxon>Glonium</taxon>
    </lineage>
</organism>
<dbReference type="Proteomes" id="UP000250140">
    <property type="component" value="Unassembled WGS sequence"/>
</dbReference>